<dbReference type="InterPro" id="IPR010982">
    <property type="entry name" value="Lambda_DNA-bd_dom_sf"/>
</dbReference>
<dbReference type="GO" id="GO:0003677">
    <property type="term" value="F:DNA binding"/>
    <property type="evidence" value="ECO:0007669"/>
    <property type="project" value="InterPro"/>
</dbReference>
<dbReference type="CDD" id="cd00093">
    <property type="entry name" value="HTH_XRE"/>
    <property type="match status" value="1"/>
</dbReference>
<evidence type="ECO:0000259" key="1">
    <source>
        <dbReference type="PROSITE" id="PS50943"/>
    </source>
</evidence>
<dbReference type="EMBL" id="JAERWK010000020">
    <property type="protein sequence ID" value="MBM9468766.1"/>
    <property type="molecule type" value="Genomic_DNA"/>
</dbReference>
<dbReference type="Gene3D" id="1.10.260.40">
    <property type="entry name" value="lambda repressor-like DNA-binding domains"/>
    <property type="match status" value="1"/>
</dbReference>
<organism evidence="2 3">
    <name type="scientific">Nakamurella leprariae</name>
    <dbReference type="NCBI Taxonomy" id="2803911"/>
    <lineage>
        <taxon>Bacteria</taxon>
        <taxon>Bacillati</taxon>
        <taxon>Actinomycetota</taxon>
        <taxon>Actinomycetes</taxon>
        <taxon>Nakamurellales</taxon>
        <taxon>Nakamurellaceae</taxon>
        <taxon>Nakamurella</taxon>
    </lineage>
</organism>
<keyword evidence="3" id="KW-1185">Reference proteome</keyword>
<dbReference type="PROSITE" id="PS50943">
    <property type="entry name" value="HTH_CROC1"/>
    <property type="match status" value="1"/>
</dbReference>
<name>A0A938YA49_9ACTN</name>
<sequence length="122" mass="13322">MSGEEFRRGNSRLRRMLADPQTRDQVTAVREEMAQADRTHKMNLAAIRNAANLTQDELAARMGIKQAAVSGVEARSDLLLSTLANYLRAAGGTDARVVVTLNGQDVELPLTSILDDDRQPSS</sequence>
<dbReference type="SMART" id="SM00530">
    <property type="entry name" value="HTH_XRE"/>
    <property type="match status" value="1"/>
</dbReference>
<accession>A0A938YA49</accession>
<proteinExistence type="predicted"/>
<comment type="caution">
    <text evidence="2">The sequence shown here is derived from an EMBL/GenBank/DDBJ whole genome shotgun (WGS) entry which is preliminary data.</text>
</comment>
<evidence type="ECO:0000313" key="2">
    <source>
        <dbReference type="EMBL" id="MBM9468766.1"/>
    </source>
</evidence>
<feature type="domain" description="HTH cro/C1-type" evidence="1">
    <location>
        <begin position="44"/>
        <end position="73"/>
    </location>
</feature>
<evidence type="ECO:0000313" key="3">
    <source>
        <dbReference type="Proteomes" id="UP000663792"/>
    </source>
</evidence>
<dbReference type="RefSeq" id="WP_205261708.1">
    <property type="nucleotide sequence ID" value="NZ_JAERWK010000020.1"/>
</dbReference>
<dbReference type="AlphaFoldDB" id="A0A938YA49"/>
<protein>
    <submittedName>
        <fullName evidence="2">Helix-turn-helix transcriptional regulator</fullName>
    </submittedName>
</protein>
<reference evidence="2" key="1">
    <citation type="submission" date="2021-01" db="EMBL/GenBank/DDBJ databases">
        <title>YIM 132084 draft genome.</title>
        <authorList>
            <person name="An D."/>
        </authorList>
    </citation>
    <scope>NUCLEOTIDE SEQUENCE</scope>
    <source>
        <strain evidence="2">YIM 132084</strain>
    </source>
</reference>
<gene>
    <name evidence="2" type="ORF">JL106_15895</name>
</gene>
<dbReference type="Pfam" id="PF01381">
    <property type="entry name" value="HTH_3"/>
    <property type="match status" value="1"/>
</dbReference>
<dbReference type="Proteomes" id="UP000663792">
    <property type="component" value="Unassembled WGS sequence"/>
</dbReference>
<dbReference type="SUPFAM" id="SSF47413">
    <property type="entry name" value="lambda repressor-like DNA-binding domains"/>
    <property type="match status" value="1"/>
</dbReference>
<dbReference type="InterPro" id="IPR001387">
    <property type="entry name" value="Cro/C1-type_HTH"/>
</dbReference>